<keyword evidence="2" id="KW-0813">Transport</keyword>
<gene>
    <name evidence="6" type="ORF">ACZ11_19400</name>
</gene>
<dbReference type="CDD" id="cd03268">
    <property type="entry name" value="ABC_BcrA_bacitracin_resist"/>
    <property type="match status" value="1"/>
</dbReference>
<dbReference type="Pfam" id="PF00005">
    <property type="entry name" value="ABC_tran"/>
    <property type="match status" value="1"/>
</dbReference>
<dbReference type="InterPro" id="IPR017871">
    <property type="entry name" value="ABC_transporter-like_CS"/>
</dbReference>
<dbReference type="SUPFAM" id="SSF52540">
    <property type="entry name" value="P-loop containing nucleoside triphosphate hydrolases"/>
    <property type="match status" value="1"/>
</dbReference>
<dbReference type="InterPro" id="IPR027417">
    <property type="entry name" value="P-loop_NTPase"/>
</dbReference>
<evidence type="ECO:0000256" key="4">
    <source>
        <dbReference type="ARBA" id="ARBA00022840"/>
    </source>
</evidence>
<dbReference type="Proteomes" id="UP000037326">
    <property type="component" value="Unassembled WGS sequence"/>
</dbReference>
<evidence type="ECO:0000313" key="7">
    <source>
        <dbReference type="Proteomes" id="UP000037326"/>
    </source>
</evidence>
<evidence type="ECO:0000256" key="2">
    <source>
        <dbReference type="ARBA" id="ARBA00022448"/>
    </source>
</evidence>
<keyword evidence="4 6" id="KW-0067">ATP-binding</keyword>
<accession>A0A0K9F579</accession>
<dbReference type="GO" id="GO:0005524">
    <property type="term" value="F:ATP binding"/>
    <property type="evidence" value="ECO:0007669"/>
    <property type="project" value="UniProtKB-KW"/>
</dbReference>
<proteinExistence type="inferred from homology"/>
<dbReference type="GeneID" id="96600378"/>
<protein>
    <submittedName>
        <fullName evidence="6">Bacitracin ABC transporter ATP-binding protein</fullName>
    </submittedName>
</protein>
<comment type="similarity">
    <text evidence="1">Belongs to the ABC transporter superfamily.</text>
</comment>
<dbReference type="EMBL" id="LFXJ01000010">
    <property type="protein sequence ID" value="KMY29271.1"/>
    <property type="molecule type" value="Genomic_DNA"/>
</dbReference>
<organism evidence="6 7">
    <name type="scientific">Lysinibacillus xylanilyticus</name>
    <dbReference type="NCBI Taxonomy" id="582475"/>
    <lineage>
        <taxon>Bacteria</taxon>
        <taxon>Bacillati</taxon>
        <taxon>Bacillota</taxon>
        <taxon>Bacilli</taxon>
        <taxon>Bacillales</taxon>
        <taxon>Bacillaceae</taxon>
        <taxon>Lysinibacillus</taxon>
    </lineage>
</organism>
<sequence length="305" mass="33945">MNTSAIVQTQNLTKKHGSINSVNKVDLYVQEGEIYGFLGPNGAGKTTTLKMLLGLIKPSEGTINIFGESLNKRRSTILQRTGSLIESPSYYGHLTGLENMRVMQRLRNVPDKNIHEVLRIVRLENQKDKKAEQYSLGMKQRLGIAMALLAFPKLLILDEPTNGLDPAGIGEIRELIKSLPARYGITVLLSSHMLSEIDQIATSVGIISDGNLLFQGSMESLRKKGRSAIRLKTGDNTKAEELLLTQGYSLTKGGSRLEFDNLADREVAEINRLLVEHYIPVTRIEEQKKSLEDIFLELTGKERSL</sequence>
<dbReference type="GO" id="GO:0016887">
    <property type="term" value="F:ATP hydrolysis activity"/>
    <property type="evidence" value="ECO:0007669"/>
    <property type="project" value="InterPro"/>
</dbReference>
<dbReference type="PROSITE" id="PS00211">
    <property type="entry name" value="ABC_TRANSPORTER_1"/>
    <property type="match status" value="1"/>
</dbReference>
<name>A0A0K9F579_9BACI</name>
<dbReference type="InterPro" id="IPR003439">
    <property type="entry name" value="ABC_transporter-like_ATP-bd"/>
</dbReference>
<dbReference type="RefSeq" id="WP_049668177.1">
    <property type="nucleotide sequence ID" value="NZ_LFXJ01000010.1"/>
</dbReference>
<dbReference type="PROSITE" id="PS50893">
    <property type="entry name" value="ABC_TRANSPORTER_2"/>
    <property type="match status" value="1"/>
</dbReference>
<dbReference type="PANTHER" id="PTHR43335:SF4">
    <property type="entry name" value="ABC TRANSPORTER, ATP-BINDING PROTEIN"/>
    <property type="match status" value="1"/>
</dbReference>
<keyword evidence="3" id="KW-0547">Nucleotide-binding</keyword>
<dbReference type="OrthoDB" id="9804819at2"/>
<comment type="caution">
    <text evidence="6">The sequence shown here is derived from an EMBL/GenBank/DDBJ whole genome shotgun (WGS) entry which is preliminary data.</text>
</comment>
<evidence type="ECO:0000256" key="3">
    <source>
        <dbReference type="ARBA" id="ARBA00022741"/>
    </source>
</evidence>
<dbReference type="SMART" id="SM00382">
    <property type="entry name" value="AAA"/>
    <property type="match status" value="1"/>
</dbReference>
<reference evidence="7" key="1">
    <citation type="submission" date="2015-07" db="EMBL/GenBank/DDBJ databases">
        <authorList>
            <consortium name="Consortium for Microbial Forensics and Genomics (microFORGE)"/>
            <person name="Knight B.M."/>
            <person name="Roberts D.P."/>
            <person name="Lin D."/>
            <person name="Hari K."/>
            <person name="Fletcher J."/>
            <person name="Melcher U."/>
            <person name="Blagden T."/>
            <person name="Winegar R.A."/>
        </authorList>
    </citation>
    <scope>NUCLEOTIDE SEQUENCE [LARGE SCALE GENOMIC DNA]</scope>
    <source>
        <strain evidence="7">DSM 23493</strain>
    </source>
</reference>
<dbReference type="PANTHER" id="PTHR43335">
    <property type="entry name" value="ABC TRANSPORTER, ATP-BINDING PROTEIN"/>
    <property type="match status" value="1"/>
</dbReference>
<evidence type="ECO:0000313" key="6">
    <source>
        <dbReference type="EMBL" id="KMY29271.1"/>
    </source>
</evidence>
<feature type="domain" description="ABC transporter" evidence="5">
    <location>
        <begin position="7"/>
        <end position="234"/>
    </location>
</feature>
<dbReference type="PATRIC" id="fig|582475.4.peg.2948"/>
<evidence type="ECO:0000256" key="1">
    <source>
        <dbReference type="ARBA" id="ARBA00005417"/>
    </source>
</evidence>
<dbReference type="AlphaFoldDB" id="A0A0K9F579"/>
<dbReference type="InterPro" id="IPR003593">
    <property type="entry name" value="AAA+_ATPase"/>
</dbReference>
<dbReference type="Gene3D" id="3.40.50.300">
    <property type="entry name" value="P-loop containing nucleotide triphosphate hydrolases"/>
    <property type="match status" value="1"/>
</dbReference>
<evidence type="ECO:0000259" key="5">
    <source>
        <dbReference type="PROSITE" id="PS50893"/>
    </source>
</evidence>